<keyword evidence="14" id="KW-1185">Reference proteome</keyword>
<keyword evidence="5 10" id="KW-0321">Glycogen metabolism</keyword>
<dbReference type="AlphaFoldDB" id="I1YGX3"/>
<dbReference type="NCBIfam" id="NF003811">
    <property type="entry name" value="PRK05402.1"/>
    <property type="match status" value="1"/>
</dbReference>
<feature type="active site" description="Nucleophile" evidence="10 11">
    <location>
        <position position="406"/>
    </location>
</feature>
<dbReference type="Pfam" id="PF02922">
    <property type="entry name" value="CBM_48"/>
    <property type="match status" value="1"/>
</dbReference>
<dbReference type="InterPro" id="IPR044143">
    <property type="entry name" value="GlgB_N_E_set_prok"/>
</dbReference>
<dbReference type="GO" id="GO:0005829">
    <property type="term" value="C:cytosol"/>
    <property type="evidence" value="ECO:0007669"/>
    <property type="project" value="TreeGrafter"/>
</dbReference>
<dbReference type="STRING" id="754477.Q7C_1004"/>
<dbReference type="InterPro" id="IPR004193">
    <property type="entry name" value="Glyco_hydro_13_N"/>
</dbReference>
<dbReference type="GO" id="GO:0005978">
    <property type="term" value="P:glycogen biosynthetic process"/>
    <property type="evidence" value="ECO:0007669"/>
    <property type="project" value="UniProtKB-UniRule"/>
</dbReference>
<dbReference type="PANTHER" id="PTHR43651">
    <property type="entry name" value="1,4-ALPHA-GLUCAN-BRANCHING ENZYME"/>
    <property type="match status" value="1"/>
</dbReference>
<protein>
    <recommendedName>
        <fullName evidence="10">1,4-alpha-glucan branching enzyme GlgB</fullName>
        <ecNumber evidence="10">2.4.1.18</ecNumber>
    </recommendedName>
    <alternativeName>
        <fullName evidence="10">1,4-alpha-D-glucan:1,4-alpha-D-glucan 6-glucosyl-transferase</fullName>
    </alternativeName>
    <alternativeName>
        <fullName evidence="10">Alpha-(1-&gt;4)-glucan branching enzyme</fullName>
    </alternativeName>
    <alternativeName>
        <fullName evidence="10">Glycogen branching enzyme</fullName>
        <shortName evidence="10">BE</shortName>
    </alternativeName>
</protein>
<dbReference type="GO" id="GO:0004553">
    <property type="term" value="F:hydrolase activity, hydrolyzing O-glycosyl compounds"/>
    <property type="evidence" value="ECO:0007669"/>
    <property type="project" value="InterPro"/>
</dbReference>
<evidence type="ECO:0000313" key="14">
    <source>
        <dbReference type="Proteomes" id="UP000009145"/>
    </source>
</evidence>
<dbReference type="KEGG" id="mec:Q7C_1004"/>
<dbReference type="Gene3D" id="2.60.40.1180">
    <property type="entry name" value="Golgi alpha-mannosidase II"/>
    <property type="match status" value="1"/>
</dbReference>
<dbReference type="InterPro" id="IPR013783">
    <property type="entry name" value="Ig-like_fold"/>
</dbReference>
<dbReference type="Pfam" id="PF22019">
    <property type="entry name" value="GlgB_N"/>
    <property type="match status" value="1"/>
</dbReference>
<dbReference type="UniPathway" id="UPA00164"/>
<evidence type="ECO:0000256" key="6">
    <source>
        <dbReference type="ARBA" id="ARBA00022676"/>
    </source>
</evidence>
<comment type="subunit">
    <text evidence="10">Monomer.</text>
</comment>
<evidence type="ECO:0000256" key="2">
    <source>
        <dbReference type="ARBA" id="ARBA00002953"/>
    </source>
</evidence>
<comment type="similarity">
    <text evidence="4 10">Belongs to the glycosyl hydrolase 13 family. GlgB subfamily.</text>
</comment>
<evidence type="ECO:0000256" key="5">
    <source>
        <dbReference type="ARBA" id="ARBA00022600"/>
    </source>
</evidence>
<name>I1YGX3_METFJ</name>
<dbReference type="PANTHER" id="PTHR43651:SF3">
    <property type="entry name" value="1,4-ALPHA-GLUCAN-BRANCHING ENZYME"/>
    <property type="match status" value="1"/>
</dbReference>
<dbReference type="Gene3D" id="3.20.20.80">
    <property type="entry name" value="Glycosidases"/>
    <property type="match status" value="1"/>
</dbReference>
<dbReference type="CDD" id="cd11322">
    <property type="entry name" value="AmyAc_Glg_BE"/>
    <property type="match status" value="1"/>
</dbReference>
<keyword evidence="8 10" id="KW-0320">Glycogen biosynthesis</keyword>
<dbReference type="HAMAP" id="MF_00685">
    <property type="entry name" value="GlgB"/>
    <property type="match status" value="1"/>
</dbReference>
<dbReference type="InterPro" id="IPR054169">
    <property type="entry name" value="GlgB_N"/>
</dbReference>
<comment type="function">
    <text evidence="2 10">Catalyzes the formation of the alpha-1,6-glucosidic linkages in glycogen by scission of a 1,4-alpha-linked oligosaccharide from growing alpha-1,4-glucan chains and the subsequent attachment of the oligosaccharide to the alpha-1,6 position.</text>
</comment>
<dbReference type="SUPFAM" id="SSF81296">
    <property type="entry name" value="E set domains"/>
    <property type="match status" value="2"/>
</dbReference>
<dbReference type="PIRSF" id="PIRSF000463">
    <property type="entry name" value="GlgB"/>
    <property type="match status" value="1"/>
</dbReference>
<dbReference type="SMART" id="SM00642">
    <property type="entry name" value="Aamy"/>
    <property type="match status" value="1"/>
</dbReference>
<dbReference type="InterPro" id="IPR017853">
    <property type="entry name" value="GH"/>
</dbReference>
<dbReference type="NCBIfam" id="NF008967">
    <property type="entry name" value="PRK12313.1"/>
    <property type="match status" value="1"/>
</dbReference>
<dbReference type="FunFam" id="3.20.20.80:FF:000003">
    <property type="entry name" value="1,4-alpha-glucan branching enzyme GlgB"/>
    <property type="match status" value="1"/>
</dbReference>
<evidence type="ECO:0000256" key="1">
    <source>
        <dbReference type="ARBA" id="ARBA00000826"/>
    </source>
</evidence>
<evidence type="ECO:0000256" key="4">
    <source>
        <dbReference type="ARBA" id="ARBA00009000"/>
    </source>
</evidence>
<feature type="active site" description="Proton donor" evidence="10 11">
    <location>
        <position position="459"/>
    </location>
</feature>
<gene>
    <name evidence="10" type="primary">glgB</name>
    <name evidence="13" type="ordered locus">Q7C_1004</name>
</gene>
<keyword evidence="6 10" id="KW-0328">Glycosyltransferase</keyword>
<dbReference type="NCBIfam" id="TIGR01515">
    <property type="entry name" value="branching_enzym"/>
    <property type="match status" value="1"/>
</dbReference>
<dbReference type="Gene3D" id="2.60.40.10">
    <property type="entry name" value="Immunoglobulins"/>
    <property type="match status" value="1"/>
</dbReference>
<dbReference type="FunFam" id="2.60.40.10:FF:000169">
    <property type="entry name" value="1,4-alpha-glucan branching enzyme GlgB"/>
    <property type="match status" value="1"/>
</dbReference>
<dbReference type="HOGENOM" id="CLU_004245_3_2_6"/>
<comment type="pathway">
    <text evidence="3 10">Glycan biosynthesis; glycogen biosynthesis.</text>
</comment>
<dbReference type="EC" id="2.4.1.18" evidence="10"/>
<dbReference type="PATRIC" id="fig|754477.3.peg.988"/>
<dbReference type="GO" id="GO:0003844">
    <property type="term" value="F:1,4-alpha-glucan branching enzyme activity"/>
    <property type="evidence" value="ECO:0007669"/>
    <property type="project" value="UniProtKB-UniRule"/>
</dbReference>
<evidence type="ECO:0000256" key="7">
    <source>
        <dbReference type="ARBA" id="ARBA00022679"/>
    </source>
</evidence>
<dbReference type="InterPro" id="IPR013780">
    <property type="entry name" value="Glyco_hydro_b"/>
</dbReference>
<feature type="domain" description="Glycosyl hydrolase family 13 catalytic" evidence="12">
    <location>
        <begin position="249"/>
        <end position="616"/>
    </location>
</feature>
<evidence type="ECO:0000259" key="12">
    <source>
        <dbReference type="SMART" id="SM00642"/>
    </source>
</evidence>
<evidence type="ECO:0000256" key="9">
    <source>
        <dbReference type="ARBA" id="ARBA00023277"/>
    </source>
</evidence>
<accession>I1YGX3</accession>
<dbReference type="InterPro" id="IPR014756">
    <property type="entry name" value="Ig_E-set"/>
</dbReference>
<proteinExistence type="inferred from homology"/>
<dbReference type="RefSeq" id="WP_014703586.1">
    <property type="nucleotide sequence ID" value="NC_017856.1"/>
</dbReference>
<dbReference type="Proteomes" id="UP000009145">
    <property type="component" value="Chromosome"/>
</dbReference>
<dbReference type="Pfam" id="PF02806">
    <property type="entry name" value="Alpha-amylase_C"/>
    <property type="match status" value="1"/>
</dbReference>
<dbReference type="SUPFAM" id="SSF51445">
    <property type="entry name" value="(Trans)glycosidases"/>
    <property type="match status" value="1"/>
</dbReference>
<dbReference type="CDD" id="cd02855">
    <property type="entry name" value="E_set_GBE_prok_N"/>
    <property type="match status" value="1"/>
</dbReference>
<dbReference type="GO" id="GO:0043169">
    <property type="term" value="F:cation binding"/>
    <property type="evidence" value="ECO:0007669"/>
    <property type="project" value="InterPro"/>
</dbReference>
<dbReference type="InterPro" id="IPR006048">
    <property type="entry name" value="A-amylase/branching_C"/>
</dbReference>
<dbReference type="eggNOG" id="COG0296">
    <property type="taxonomic scope" value="Bacteria"/>
</dbReference>
<evidence type="ECO:0000313" key="13">
    <source>
        <dbReference type="EMBL" id="AFJ02166.1"/>
    </source>
</evidence>
<dbReference type="Pfam" id="PF00128">
    <property type="entry name" value="Alpha-amylase"/>
    <property type="match status" value="2"/>
</dbReference>
<evidence type="ECO:0000256" key="3">
    <source>
        <dbReference type="ARBA" id="ARBA00004964"/>
    </source>
</evidence>
<organism evidence="13 14">
    <name type="scientific">Methylophaga frappieri (strain ATCC BAA-2434 / DSM 25690 / JAM7)</name>
    <dbReference type="NCBI Taxonomy" id="754477"/>
    <lineage>
        <taxon>Bacteria</taxon>
        <taxon>Pseudomonadati</taxon>
        <taxon>Pseudomonadota</taxon>
        <taxon>Gammaproteobacteria</taxon>
        <taxon>Thiotrichales</taxon>
        <taxon>Piscirickettsiaceae</taxon>
        <taxon>Methylophaga</taxon>
    </lineage>
</organism>
<dbReference type="InterPro" id="IPR037439">
    <property type="entry name" value="Branching_enzy"/>
</dbReference>
<keyword evidence="9 10" id="KW-0119">Carbohydrate metabolism</keyword>
<dbReference type="SUPFAM" id="SSF51011">
    <property type="entry name" value="Glycosyl hydrolase domain"/>
    <property type="match status" value="1"/>
</dbReference>
<dbReference type="OrthoDB" id="9800174at2"/>
<dbReference type="EMBL" id="CP003380">
    <property type="protein sequence ID" value="AFJ02166.1"/>
    <property type="molecule type" value="Genomic_DNA"/>
</dbReference>
<comment type="catalytic activity">
    <reaction evidence="1 10">
        <text>Transfers a segment of a (1-&gt;4)-alpha-D-glucan chain to a primary hydroxy group in a similar glucan chain.</text>
        <dbReference type="EC" id="2.4.1.18"/>
    </reaction>
</comment>
<dbReference type="FunFam" id="2.60.40.1180:FF:000002">
    <property type="entry name" value="1,4-alpha-glucan branching enzyme GlgB"/>
    <property type="match status" value="1"/>
</dbReference>
<evidence type="ECO:0000256" key="10">
    <source>
        <dbReference type="HAMAP-Rule" id="MF_00685"/>
    </source>
</evidence>
<keyword evidence="7 10" id="KW-0808">Transferase</keyword>
<sequence>MTNLFETKLTIEHQKIVEARHHDPFSILGFHRQSEHATVTLFLPDCESVKLAGGQEFTRIPQSDFFVWQGAMSAISLPIKLQKTLKDGRQLESWDPYSFPPQLSDYDLHLFSEGRHWHAYQMLGAHPTEVNNVSGVLFSVWAPNAQRVSVVGEFNGWDGRRHPMRVRGGSGVWELFIPALQANDLYKFEIRNHHDGSLHLKTDPYAQSCELRPGTASKVFQSEYQWHDQDWMAQRERANWLHSPQNIYEVHLGSWRRHAENRFYSYNELADDLVDYVKQMGFSHIELLPVTEHPFDMSWGYQTTGYYAATSRFGTPDEFRYLVDRCHQENIGVLLDWVPGHFPKDAHGLAQFDGTALYEHADPRLGEHQDWGTLIFNYGRSEVRNFLLSSAFFWLEEFHIDGLRVDAVASMLYLDYSRQEGEWLPNKFGGRENLEVIDFLRDMNEILHKAHPGCIIAAEESTSYPMVSRPTDMGGLGFSMKWNMGWMHDILEYMKQDPIHRRYHHQQLTFGLLYAFTENFVLPFSHDEVVHGKRSLRYKMPGDEWQQFANLRLLYTFMYSYPGKKLLFMGSEFGQGSEWNSESQLEWYVLDYTPHQGLQQCVRDLNHLYRDVPALHYFDFDSRGFEWLDCHDHEHSILSLLRQTDHDFLIAIFNFTPVARNAYRVGVPESGCYEVIFNSDSAYYWGSNYETVSEVHAESQPWADRPYSISLNLPPLAGLYLKKKRTA</sequence>
<evidence type="ECO:0000256" key="8">
    <source>
        <dbReference type="ARBA" id="ARBA00023056"/>
    </source>
</evidence>
<dbReference type="InterPro" id="IPR006407">
    <property type="entry name" value="GlgB"/>
</dbReference>
<dbReference type="InterPro" id="IPR006047">
    <property type="entry name" value="GH13_cat_dom"/>
</dbReference>
<reference evidence="13 14" key="1">
    <citation type="journal article" date="2012" name="J. Bacteriol.">
        <title>Complete genome sequences of Methylophaga sp. strain JAM1 and Methylophaga sp. strain JAM7.</title>
        <authorList>
            <person name="Villeneuve C."/>
            <person name="Martineau C."/>
            <person name="Mauffrey F."/>
            <person name="Villemur R."/>
        </authorList>
    </citation>
    <scope>NUCLEOTIDE SEQUENCE [LARGE SCALE GENOMIC DNA]</scope>
    <source>
        <strain evidence="13 14">JAM7</strain>
    </source>
</reference>
<evidence type="ECO:0000256" key="11">
    <source>
        <dbReference type="PIRSR" id="PIRSR000463-1"/>
    </source>
</evidence>